<accession>A0AAW0D540</accession>
<evidence type="ECO:0000256" key="8">
    <source>
        <dbReference type="ARBA" id="ARBA00023326"/>
    </source>
</evidence>
<dbReference type="EC" id="3.2.1.21" evidence="3"/>
<evidence type="ECO:0000256" key="5">
    <source>
        <dbReference type="ARBA" id="ARBA00023001"/>
    </source>
</evidence>
<evidence type="ECO:0000313" key="11">
    <source>
        <dbReference type="EMBL" id="KAK7047906.1"/>
    </source>
</evidence>
<evidence type="ECO:0000256" key="3">
    <source>
        <dbReference type="ARBA" id="ARBA00012744"/>
    </source>
</evidence>
<dbReference type="PROSITE" id="PS00653">
    <property type="entry name" value="GLYCOSYL_HYDROL_F1_2"/>
    <property type="match status" value="1"/>
</dbReference>
<comment type="similarity">
    <text evidence="2 10">Belongs to the glycosyl hydrolase 1 family.</text>
</comment>
<protein>
    <recommendedName>
        <fullName evidence="3">beta-glucosidase</fullName>
        <ecNumber evidence="3">3.2.1.21</ecNumber>
    </recommendedName>
</protein>
<gene>
    <name evidence="11" type="primary">BGL1B_1</name>
    <name evidence="11" type="ORF">VNI00_006234</name>
</gene>
<keyword evidence="12" id="KW-1185">Reference proteome</keyword>
<dbReference type="GO" id="GO:0030245">
    <property type="term" value="P:cellulose catabolic process"/>
    <property type="evidence" value="ECO:0007669"/>
    <property type="project" value="UniProtKB-KW"/>
</dbReference>
<comment type="caution">
    <text evidence="11">The sequence shown here is derived from an EMBL/GenBank/DDBJ whole genome shotgun (WGS) entry which is preliminary data.</text>
</comment>
<dbReference type="InterPro" id="IPR001360">
    <property type="entry name" value="Glyco_hydro_1"/>
</dbReference>
<dbReference type="GO" id="GO:0080079">
    <property type="term" value="F:cellobiose glucosidase activity"/>
    <property type="evidence" value="ECO:0007669"/>
    <property type="project" value="UniProtKB-ARBA"/>
</dbReference>
<comment type="function">
    <text evidence="9">Plays an important role in cellulose degradation. Shows hydrolytic activity against several glycosidic compounds.</text>
</comment>
<comment type="catalytic activity">
    <reaction evidence="1">
        <text>Hydrolysis of terminal, non-reducing beta-D-glucosyl residues with release of beta-D-glucose.</text>
        <dbReference type="EC" id="3.2.1.21"/>
    </reaction>
</comment>
<dbReference type="Pfam" id="PF00232">
    <property type="entry name" value="Glyco_hydro_1"/>
    <property type="match status" value="1"/>
</dbReference>
<dbReference type="SUPFAM" id="SSF51445">
    <property type="entry name" value="(Trans)glycosidases"/>
    <property type="match status" value="1"/>
</dbReference>
<keyword evidence="5" id="KW-0136">Cellulose degradation</keyword>
<dbReference type="SUPFAM" id="SSF51735">
    <property type="entry name" value="NAD(P)-binding Rossmann-fold domains"/>
    <property type="match status" value="1"/>
</dbReference>
<proteinExistence type="inferred from homology"/>
<dbReference type="PANTHER" id="PTHR10353:SF36">
    <property type="entry name" value="LP05116P"/>
    <property type="match status" value="1"/>
</dbReference>
<organism evidence="11 12">
    <name type="scientific">Paramarasmius palmivorus</name>
    <dbReference type="NCBI Taxonomy" id="297713"/>
    <lineage>
        <taxon>Eukaryota</taxon>
        <taxon>Fungi</taxon>
        <taxon>Dikarya</taxon>
        <taxon>Basidiomycota</taxon>
        <taxon>Agaricomycotina</taxon>
        <taxon>Agaricomycetes</taxon>
        <taxon>Agaricomycetidae</taxon>
        <taxon>Agaricales</taxon>
        <taxon>Marasmiineae</taxon>
        <taxon>Marasmiaceae</taxon>
        <taxon>Paramarasmius</taxon>
    </lineage>
</organism>
<keyword evidence="8" id="KW-0624">Polysaccharide degradation</keyword>
<dbReference type="PRINTS" id="PR00131">
    <property type="entry name" value="GLHYDRLASE1"/>
</dbReference>
<dbReference type="AlphaFoldDB" id="A0AAW0D540"/>
<evidence type="ECO:0000256" key="4">
    <source>
        <dbReference type="ARBA" id="ARBA00022801"/>
    </source>
</evidence>
<evidence type="ECO:0000256" key="2">
    <source>
        <dbReference type="ARBA" id="ARBA00010838"/>
    </source>
</evidence>
<dbReference type="InterPro" id="IPR036291">
    <property type="entry name" value="NAD(P)-bd_dom_sf"/>
</dbReference>
<keyword evidence="6" id="KW-0119">Carbohydrate metabolism</keyword>
<dbReference type="InterPro" id="IPR017853">
    <property type="entry name" value="GH"/>
</dbReference>
<evidence type="ECO:0000313" key="12">
    <source>
        <dbReference type="Proteomes" id="UP001383192"/>
    </source>
</evidence>
<sequence length="652" mass="72748">MKLPKDFLFGYATASYQIEGSPTSGGRTPSIWDTFTHLPNKIADGSTGDVATDSYNRWKGDIELLTKYGANAYRFSISWSRVITPTGEVNSEGINFYRGVIEELLSRGLTPCLTLYHWDLPQVLHDQYGGWLDKRIVEDFVKYSRVCFEAFGDVVKHWITFNEPWCISVLGYGYGVFAPGRSSDRNRSEAGDSSREPWIVAHNVLLAHASAVKLYRNEFAPKQGGKIGITLDCVWYMPWDENNPEGWFADPIYKGDYPQYLKTMVGDRLPQFTAEEKALVTGSSDFFGLNTYTSNLVRPGGNDEFNGKVKTTFTRPDGSQLGTQAHVPWLQSYPEGFRALLNYLWQTYGKAIYVTENGFTVKDECKMKPEDAIHDKDRVEYYQGYTDALARAIIEDGVDVKSYFAWSLLDNFEWAEGYRVRFGATYVDFETQKRYPKDSSKFLAEIISGVDLSKEDAGTRIVEGLSGQKIDLVIINAGIFKKESFDSPSFEDEVEMYKVVAIAPVLIAHHLVKANLLVSPSKLILITSEGGSISLRTQEEGGGNYGHHGSKAAANMVGKLLAHDLKDKGITVAMIHPGFMKTDMTKNVGFDQFYESGGAVEPAEAARSTINFILELVPDQTGTFWAPRGPAGVGEAERVLGKDLPTPLRLPW</sequence>
<evidence type="ECO:0000256" key="1">
    <source>
        <dbReference type="ARBA" id="ARBA00000448"/>
    </source>
</evidence>
<evidence type="ECO:0000256" key="6">
    <source>
        <dbReference type="ARBA" id="ARBA00023277"/>
    </source>
</evidence>
<evidence type="ECO:0000256" key="7">
    <source>
        <dbReference type="ARBA" id="ARBA00023295"/>
    </source>
</evidence>
<dbReference type="InterPro" id="IPR002347">
    <property type="entry name" value="SDR_fam"/>
</dbReference>
<dbReference type="EMBL" id="JAYKXP010000018">
    <property type="protein sequence ID" value="KAK7047906.1"/>
    <property type="molecule type" value="Genomic_DNA"/>
</dbReference>
<keyword evidence="4 11" id="KW-0378">Hydrolase</keyword>
<dbReference type="InterPro" id="IPR033132">
    <property type="entry name" value="GH_1_N_CS"/>
</dbReference>
<dbReference type="PANTHER" id="PTHR10353">
    <property type="entry name" value="GLYCOSYL HYDROLASE"/>
    <property type="match status" value="1"/>
</dbReference>
<name>A0AAW0D540_9AGAR</name>
<evidence type="ECO:0000256" key="9">
    <source>
        <dbReference type="ARBA" id="ARBA00056775"/>
    </source>
</evidence>
<dbReference type="FunFam" id="3.20.20.80:FF:000011">
    <property type="entry name" value="Cytosolic beta-glucosidase"/>
    <property type="match status" value="1"/>
</dbReference>
<keyword evidence="7 11" id="KW-0326">Glycosidase</keyword>
<dbReference type="Gene3D" id="3.40.50.720">
    <property type="entry name" value="NAD(P)-binding Rossmann-like Domain"/>
    <property type="match status" value="1"/>
</dbReference>
<dbReference type="Gene3D" id="3.20.20.80">
    <property type="entry name" value="Glycosidases"/>
    <property type="match status" value="1"/>
</dbReference>
<evidence type="ECO:0000256" key="10">
    <source>
        <dbReference type="RuleBase" id="RU003690"/>
    </source>
</evidence>
<dbReference type="Pfam" id="PF00106">
    <property type="entry name" value="adh_short"/>
    <property type="match status" value="1"/>
</dbReference>
<reference evidence="11 12" key="1">
    <citation type="submission" date="2024-01" db="EMBL/GenBank/DDBJ databases">
        <title>A draft genome for a cacao thread blight-causing isolate of Paramarasmius palmivorus.</title>
        <authorList>
            <person name="Baruah I.K."/>
            <person name="Bukari Y."/>
            <person name="Amoako-Attah I."/>
            <person name="Meinhardt L.W."/>
            <person name="Bailey B.A."/>
            <person name="Cohen S.P."/>
        </authorList>
    </citation>
    <scope>NUCLEOTIDE SEQUENCE [LARGE SCALE GENOMIC DNA]</scope>
    <source>
        <strain evidence="11 12">GH-12</strain>
    </source>
</reference>
<dbReference type="Proteomes" id="UP001383192">
    <property type="component" value="Unassembled WGS sequence"/>
</dbReference>